<keyword evidence="4" id="KW-0418">Kinase</keyword>
<dbReference type="EMBL" id="GL442815">
    <property type="protein sequence ID" value="EFN62965.1"/>
    <property type="molecule type" value="Genomic_DNA"/>
</dbReference>
<evidence type="ECO:0000259" key="3">
    <source>
        <dbReference type="PROSITE" id="PS50081"/>
    </source>
</evidence>
<dbReference type="GO" id="GO:0004674">
    <property type="term" value="F:protein serine/threonine kinase activity"/>
    <property type="evidence" value="ECO:0007669"/>
    <property type="project" value="UniProtKB-KW"/>
</dbReference>
<dbReference type="SUPFAM" id="SSF57889">
    <property type="entry name" value="Cysteine-rich domain"/>
    <property type="match status" value="1"/>
</dbReference>
<feature type="domain" description="Phorbol-ester/DAG-type" evidence="3">
    <location>
        <begin position="179"/>
        <end position="211"/>
    </location>
</feature>
<sequence>MEIDNLDEANKLVFLSFTELVASEVTGKLNARCTDSQQPPNPRPRNFLGACFGFRSSGKEQQRKQLLLSVVSESCRNIGQAAAVRLGVIHFIGNGRLGKSPISEIFHSLPFYILLWSNVVARTNRVVPNSTGKSSDLWPINPLPTVLPFSESPSFIIRPESLRVRARCNGVITQDTRTKHHFKQHTYNSPTFCDHCGSLLYGVIHQGMKCQERKSIDNLPILRLILYTFCLPDLEMIREQRKKKDERYSYREVIDRFVNSGYSSRITESHIFAQLAMHFSADVLLSTLSESLSYVRSKNNAAIDHTRLDNN</sequence>
<name>E2AUA8_CAMFO</name>
<protein>
    <submittedName>
        <fullName evidence="4">Protein kinase C alpha type</fullName>
    </submittedName>
</protein>
<dbReference type="STRING" id="104421.E2AUA8"/>
<reference evidence="4 5" key="1">
    <citation type="journal article" date="2010" name="Science">
        <title>Genomic comparison of the ants Camponotus floridanus and Harpegnathos saltator.</title>
        <authorList>
            <person name="Bonasio R."/>
            <person name="Zhang G."/>
            <person name="Ye C."/>
            <person name="Mutti N.S."/>
            <person name="Fang X."/>
            <person name="Qin N."/>
            <person name="Donahue G."/>
            <person name="Yang P."/>
            <person name="Li Q."/>
            <person name="Li C."/>
            <person name="Zhang P."/>
            <person name="Huang Z."/>
            <person name="Berger S.L."/>
            <person name="Reinberg D."/>
            <person name="Wang J."/>
            <person name="Liebig J."/>
        </authorList>
    </citation>
    <scope>NUCLEOTIDE SEQUENCE [LARGE SCALE GENOMIC DNA]</scope>
    <source>
        <strain evidence="5">C129</strain>
    </source>
</reference>
<dbReference type="Proteomes" id="UP000000311">
    <property type="component" value="Unassembled WGS sequence"/>
</dbReference>
<keyword evidence="2" id="KW-0862">Zinc</keyword>
<dbReference type="GO" id="GO:0008270">
    <property type="term" value="F:zinc ion binding"/>
    <property type="evidence" value="ECO:0007669"/>
    <property type="project" value="UniProtKB-KW"/>
</dbReference>
<dbReference type="AlphaFoldDB" id="E2AUA8"/>
<keyword evidence="5" id="KW-1185">Reference proteome</keyword>
<evidence type="ECO:0000313" key="4">
    <source>
        <dbReference type="EMBL" id="EFN62965.1"/>
    </source>
</evidence>
<dbReference type="Gene3D" id="3.30.60.20">
    <property type="match status" value="1"/>
</dbReference>
<evidence type="ECO:0000256" key="1">
    <source>
        <dbReference type="ARBA" id="ARBA00022723"/>
    </source>
</evidence>
<keyword evidence="1" id="KW-0479">Metal-binding</keyword>
<accession>E2AUA8</accession>
<dbReference type="PANTHER" id="PTHR22968:SF14">
    <property type="entry name" value="PROTEIN KINASE C"/>
    <property type="match status" value="1"/>
</dbReference>
<dbReference type="PROSITE" id="PS50081">
    <property type="entry name" value="ZF_DAG_PE_2"/>
    <property type="match status" value="1"/>
</dbReference>
<gene>
    <name evidence="4" type="ORF">EAG_02946</name>
</gene>
<dbReference type="GO" id="GO:0007200">
    <property type="term" value="P:phospholipase C-activating G protein-coupled receptor signaling pathway"/>
    <property type="evidence" value="ECO:0007669"/>
    <property type="project" value="TreeGrafter"/>
</dbReference>
<dbReference type="InterPro" id="IPR046349">
    <property type="entry name" value="C1-like_sf"/>
</dbReference>
<keyword evidence="4" id="KW-0808">Transferase</keyword>
<proteinExistence type="predicted"/>
<organism evidence="5">
    <name type="scientific">Camponotus floridanus</name>
    <name type="common">Florida carpenter ant</name>
    <dbReference type="NCBI Taxonomy" id="104421"/>
    <lineage>
        <taxon>Eukaryota</taxon>
        <taxon>Metazoa</taxon>
        <taxon>Ecdysozoa</taxon>
        <taxon>Arthropoda</taxon>
        <taxon>Hexapoda</taxon>
        <taxon>Insecta</taxon>
        <taxon>Pterygota</taxon>
        <taxon>Neoptera</taxon>
        <taxon>Endopterygota</taxon>
        <taxon>Hymenoptera</taxon>
        <taxon>Apocrita</taxon>
        <taxon>Aculeata</taxon>
        <taxon>Formicoidea</taxon>
        <taxon>Formicidae</taxon>
        <taxon>Formicinae</taxon>
        <taxon>Camponotus</taxon>
    </lineage>
</organism>
<dbReference type="InterPro" id="IPR002219">
    <property type="entry name" value="PKC_DAG/PE"/>
</dbReference>
<evidence type="ECO:0000256" key="2">
    <source>
        <dbReference type="ARBA" id="ARBA00022833"/>
    </source>
</evidence>
<dbReference type="GO" id="GO:0005829">
    <property type="term" value="C:cytosol"/>
    <property type="evidence" value="ECO:0007669"/>
    <property type="project" value="TreeGrafter"/>
</dbReference>
<dbReference type="OrthoDB" id="63267at2759"/>
<dbReference type="GO" id="GO:0035556">
    <property type="term" value="P:intracellular signal transduction"/>
    <property type="evidence" value="ECO:0007669"/>
    <property type="project" value="TreeGrafter"/>
</dbReference>
<dbReference type="PANTHER" id="PTHR22968">
    <property type="entry name" value="PROTEIN KINASE C, MU"/>
    <property type="match status" value="1"/>
</dbReference>
<dbReference type="Pfam" id="PF00130">
    <property type="entry name" value="C1_1"/>
    <property type="match status" value="1"/>
</dbReference>
<evidence type="ECO:0000313" key="5">
    <source>
        <dbReference type="Proteomes" id="UP000000311"/>
    </source>
</evidence>
<dbReference type="InParanoid" id="E2AUA8"/>
<dbReference type="GO" id="GO:0016020">
    <property type="term" value="C:membrane"/>
    <property type="evidence" value="ECO:0007669"/>
    <property type="project" value="UniProtKB-SubCell"/>
</dbReference>